<evidence type="ECO:0000313" key="3">
    <source>
        <dbReference type="Proteomes" id="UP000827889"/>
    </source>
</evidence>
<evidence type="ECO:0000256" key="1">
    <source>
        <dbReference type="ARBA" id="ARBA00022729"/>
    </source>
</evidence>
<dbReference type="KEGG" id="rarg:115753733"/>
<dbReference type="RefSeq" id="XP_030548356.1">
    <property type="nucleotide sequence ID" value="XM_030692496.1"/>
</dbReference>
<proteinExistence type="predicted"/>
<dbReference type="Proteomes" id="UP000827889">
    <property type="component" value="Chromosome 4"/>
</dbReference>
<organism evidence="3 4">
    <name type="scientific">Rhodamnia argentea</name>
    <dbReference type="NCBI Taxonomy" id="178133"/>
    <lineage>
        <taxon>Eukaryota</taxon>
        <taxon>Viridiplantae</taxon>
        <taxon>Streptophyta</taxon>
        <taxon>Embryophyta</taxon>
        <taxon>Tracheophyta</taxon>
        <taxon>Spermatophyta</taxon>
        <taxon>Magnoliopsida</taxon>
        <taxon>eudicotyledons</taxon>
        <taxon>Gunneridae</taxon>
        <taxon>Pentapetalae</taxon>
        <taxon>rosids</taxon>
        <taxon>malvids</taxon>
        <taxon>Myrtales</taxon>
        <taxon>Myrtaceae</taxon>
        <taxon>Myrtoideae</taxon>
        <taxon>Myrteae</taxon>
        <taxon>Australasian group</taxon>
        <taxon>Rhodamnia</taxon>
    </lineage>
</organism>
<sequence>MTGIKSSLAILLLSFITKALQLQYVDSCPSDSLFLFEFRAVRMLFGHIHRRNVRTGRIVQDKPEWKVTVINNCTCAQSGIKLKCAGFQSTEPVDPSMFAKQGDRCLLNSGKALAPHGSVSFSYAWNPPFLLWPAESVSAGC</sequence>
<dbReference type="GO" id="GO:0001709">
    <property type="term" value="P:cell fate determination"/>
    <property type="evidence" value="ECO:0007669"/>
    <property type="project" value="TreeGrafter"/>
</dbReference>
<protein>
    <submittedName>
        <fullName evidence="4">Uncharacterized protein LOC115753733</fullName>
    </submittedName>
</protein>
<accession>A0A8B8QMF2</accession>
<feature type="chain" id="PRO_5034637790" evidence="2">
    <location>
        <begin position="22"/>
        <end position="141"/>
    </location>
</feature>
<reference evidence="4" key="1">
    <citation type="submission" date="2025-08" db="UniProtKB">
        <authorList>
            <consortium name="RefSeq"/>
        </authorList>
    </citation>
    <scope>IDENTIFICATION</scope>
    <source>
        <tissue evidence="4">Leaf</tissue>
    </source>
</reference>
<dbReference type="PANTHER" id="PTHR33184">
    <property type="entry name" value="PROTEIN TAPETUM DETERMINANT 1-LIKE-RELATED"/>
    <property type="match status" value="1"/>
</dbReference>
<dbReference type="InterPro" id="IPR040361">
    <property type="entry name" value="TPD1"/>
</dbReference>
<keyword evidence="3" id="KW-1185">Reference proteome</keyword>
<gene>
    <name evidence="4" type="primary">LOC115753733</name>
</gene>
<evidence type="ECO:0000313" key="4">
    <source>
        <dbReference type="RefSeq" id="XP_030548356.1"/>
    </source>
</evidence>
<evidence type="ECO:0000256" key="2">
    <source>
        <dbReference type="SAM" id="SignalP"/>
    </source>
</evidence>
<dbReference type="OrthoDB" id="1706162at2759"/>
<feature type="signal peptide" evidence="2">
    <location>
        <begin position="1"/>
        <end position="21"/>
    </location>
</feature>
<name>A0A8B8QMF2_9MYRT</name>
<dbReference type="Pfam" id="PF24068">
    <property type="entry name" value="TPD1_C"/>
    <property type="match status" value="1"/>
</dbReference>
<keyword evidence="1 2" id="KW-0732">Signal</keyword>
<dbReference type="PANTHER" id="PTHR33184:SF11">
    <property type="entry name" value="BETA-1,3-N-ACETYLGLUCOSAMINYLTRANSFERASE FAMILY PROTEIN"/>
    <property type="match status" value="1"/>
</dbReference>
<dbReference type="GeneID" id="115753733"/>
<dbReference type="AlphaFoldDB" id="A0A8B8QMF2"/>